<dbReference type="Gene3D" id="3.40.50.1000">
    <property type="entry name" value="HAD superfamily/HAD-like"/>
    <property type="match status" value="1"/>
</dbReference>
<evidence type="ECO:0000256" key="3">
    <source>
        <dbReference type="ARBA" id="ARBA00022801"/>
    </source>
</evidence>
<keyword evidence="3 5" id="KW-0378">Hydrolase</keyword>
<comment type="caution">
    <text evidence="5">The sequence shown here is derived from an EMBL/GenBank/DDBJ whole genome shotgun (WGS) entry which is preliminary data.</text>
</comment>
<sequence>MDIRGVVFDVDDTLYDMAQPFVGAYHKFYGAQHNNLPMQELFLAFRHYSDERFEDSQTGKMSMNDLYIYRVRMTLRDCGIEVTDEQALEFQRIYMELQYQIHLSPAMQALLNELRKCVSIGVITNGESRHQRNKLHSLHVDPWIPEKQIIVSGDYPFRKPDVRIFREMERRLNLAPEHLLYVGDAFDLDIVGAEAAGWQSIWFNHRHRRAPETAAIHPSVEVHSEEELRAALIECIGK</sequence>
<dbReference type="eggNOG" id="COG1011">
    <property type="taxonomic scope" value="Bacteria"/>
</dbReference>
<dbReference type="GO" id="GO:0044281">
    <property type="term" value="P:small molecule metabolic process"/>
    <property type="evidence" value="ECO:0007669"/>
    <property type="project" value="UniProtKB-ARBA"/>
</dbReference>
<dbReference type="SUPFAM" id="SSF56784">
    <property type="entry name" value="HAD-like"/>
    <property type="match status" value="1"/>
</dbReference>
<comment type="cofactor">
    <cofactor evidence="1">
        <name>Mg(2+)</name>
        <dbReference type="ChEBI" id="CHEBI:18420"/>
    </cofactor>
</comment>
<dbReference type="HOGENOM" id="CLU_045011_8_1_9"/>
<dbReference type="Pfam" id="PF00702">
    <property type="entry name" value="Hydrolase"/>
    <property type="match status" value="1"/>
</dbReference>
<proteinExistence type="predicted"/>
<dbReference type="RefSeq" id="WP_006306176.1">
    <property type="nucleotide sequence ID" value="NZ_GL892076.1"/>
</dbReference>
<dbReference type="SFLD" id="SFLDS00003">
    <property type="entry name" value="Haloacid_Dehalogenase"/>
    <property type="match status" value="1"/>
</dbReference>
<dbReference type="OrthoDB" id="9792518at2"/>
<dbReference type="EMBL" id="AFHQ01000032">
    <property type="protein sequence ID" value="EGK60056.1"/>
    <property type="molecule type" value="Genomic_DNA"/>
</dbReference>
<dbReference type="Gene3D" id="1.20.120.710">
    <property type="entry name" value="Haloacid dehalogenase hydrolase-like domain"/>
    <property type="match status" value="1"/>
</dbReference>
<dbReference type="SFLD" id="SFLDG01129">
    <property type="entry name" value="C1.5:_HAD__Beta-PGM__Phosphata"/>
    <property type="match status" value="1"/>
</dbReference>
<dbReference type="Proteomes" id="UP000004067">
    <property type="component" value="Unassembled WGS sequence"/>
</dbReference>
<keyword evidence="6" id="KW-1185">Reference proteome</keyword>
<evidence type="ECO:0000256" key="4">
    <source>
        <dbReference type="ARBA" id="ARBA00022842"/>
    </source>
</evidence>
<name>F5RLT6_9FIRM</name>
<dbReference type="InterPro" id="IPR006439">
    <property type="entry name" value="HAD-SF_hydro_IA"/>
</dbReference>
<dbReference type="STRING" id="888060.HMPREF9081_1241"/>
<evidence type="ECO:0000256" key="1">
    <source>
        <dbReference type="ARBA" id="ARBA00001946"/>
    </source>
</evidence>
<gene>
    <name evidence="5" type="ORF">HMPREF9081_1241</name>
</gene>
<organism evidence="5 6">
    <name type="scientific">Centipeda periodontii DSM 2778</name>
    <dbReference type="NCBI Taxonomy" id="888060"/>
    <lineage>
        <taxon>Bacteria</taxon>
        <taxon>Bacillati</taxon>
        <taxon>Bacillota</taxon>
        <taxon>Negativicutes</taxon>
        <taxon>Selenomonadales</taxon>
        <taxon>Selenomonadaceae</taxon>
        <taxon>Centipeda</taxon>
    </lineage>
</organism>
<dbReference type="NCBIfam" id="TIGR01549">
    <property type="entry name" value="HAD-SF-IA-v1"/>
    <property type="match status" value="1"/>
</dbReference>
<dbReference type="InterPro" id="IPR023214">
    <property type="entry name" value="HAD_sf"/>
</dbReference>
<protein>
    <submittedName>
        <fullName evidence="5">Hydrolase</fullName>
    </submittedName>
</protein>
<dbReference type="PANTHER" id="PTHR46470:SF2">
    <property type="entry name" value="GLYCERALDEHYDE 3-PHOSPHATE PHOSPHATASE"/>
    <property type="match status" value="1"/>
</dbReference>
<evidence type="ECO:0000256" key="2">
    <source>
        <dbReference type="ARBA" id="ARBA00022723"/>
    </source>
</evidence>
<keyword evidence="2" id="KW-0479">Metal-binding</keyword>
<dbReference type="GO" id="GO:0046872">
    <property type="term" value="F:metal ion binding"/>
    <property type="evidence" value="ECO:0007669"/>
    <property type="project" value="UniProtKB-KW"/>
</dbReference>
<accession>F5RLT6</accession>
<keyword evidence="4" id="KW-0460">Magnesium</keyword>
<dbReference type="AlphaFoldDB" id="F5RLT6"/>
<dbReference type="InterPro" id="IPR036412">
    <property type="entry name" value="HAD-like_sf"/>
</dbReference>
<dbReference type="PANTHER" id="PTHR46470">
    <property type="entry name" value="N-ACYLNEURAMINATE-9-PHOSPHATASE"/>
    <property type="match status" value="1"/>
</dbReference>
<evidence type="ECO:0000313" key="5">
    <source>
        <dbReference type="EMBL" id="EGK60056.1"/>
    </source>
</evidence>
<dbReference type="InterPro" id="IPR051400">
    <property type="entry name" value="HAD-like_hydrolase"/>
</dbReference>
<evidence type="ECO:0000313" key="6">
    <source>
        <dbReference type="Proteomes" id="UP000004067"/>
    </source>
</evidence>
<reference evidence="5 6" key="1">
    <citation type="submission" date="2011-04" db="EMBL/GenBank/DDBJ databases">
        <authorList>
            <person name="Muzny D."/>
            <person name="Qin X."/>
            <person name="Deng J."/>
            <person name="Jiang H."/>
            <person name="Liu Y."/>
            <person name="Qu J."/>
            <person name="Song X.-Z."/>
            <person name="Zhang L."/>
            <person name="Thornton R."/>
            <person name="Coyle M."/>
            <person name="Francisco L."/>
            <person name="Jackson L."/>
            <person name="Javaid M."/>
            <person name="Korchina V."/>
            <person name="Kovar C."/>
            <person name="Mata R."/>
            <person name="Mathew T."/>
            <person name="Ngo R."/>
            <person name="Nguyen L."/>
            <person name="Nguyen N."/>
            <person name="Okwuonu G."/>
            <person name="Ongeri F."/>
            <person name="Pham C."/>
            <person name="Simmons D."/>
            <person name="Wilczek-Boney K."/>
            <person name="Hale W."/>
            <person name="Jakkamsetti A."/>
            <person name="Pham P."/>
            <person name="Ruth R."/>
            <person name="San Lucas F."/>
            <person name="Warren J."/>
            <person name="Zhang J."/>
            <person name="Zhao Z."/>
            <person name="Zhou C."/>
            <person name="Zhu D."/>
            <person name="Lee S."/>
            <person name="Bess C."/>
            <person name="Blankenburg K."/>
            <person name="Forbes L."/>
            <person name="Fu Q."/>
            <person name="Gubbala S."/>
            <person name="Hirani K."/>
            <person name="Jayaseelan J.C."/>
            <person name="Lara F."/>
            <person name="Munidasa M."/>
            <person name="Palculict T."/>
            <person name="Patil S."/>
            <person name="Pu L.-L."/>
            <person name="Saada N."/>
            <person name="Tang L."/>
            <person name="Weissenberger G."/>
            <person name="Zhu Y."/>
            <person name="Hemphill L."/>
            <person name="Shang Y."/>
            <person name="Youmans B."/>
            <person name="Ayvaz T."/>
            <person name="Ross M."/>
            <person name="Santibanez J."/>
            <person name="Aqrawi P."/>
            <person name="Gross S."/>
            <person name="Joshi V."/>
            <person name="Fowler G."/>
            <person name="Nazareth L."/>
            <person name="Reid J."/>
            <person name="Worley K."/>
            <person name="Petrosino J."/>
            <person name="Highlander S."/>
            <person name="Gibbs R."/>
        </authorList>
    </citation>
    <scope>NUCLEOTIDE SEQUENCE [LARGE SCALE GENOMIC DNA]</scope>
    <source>
        <strain evidence="5 6">DSM 2778</strain>
    </source>
</reference>
<dbReference type="GO" id="GO:0016791">
    <property type="term" value="F:phosphatase activity"/>
    <property type="evidence" value="ECO:0007669"/>
    <property type="project" value="TreeGrafter"/>
</dbReference>